<keyword evidence="3" id="KW-1185">Reference proteome</keyword>
<gene>
    <name evidence="2" type="ORF">IFM89_001244</name>
</gene>
<feature type="domain" description="DUF4283" evidence="1">
    <location>
        <begin position="60"/>
        <end position="97"/>
    </location>
</feature>
<comment type="caution">
    <text evidence="2">The sequence shown here is derived from an EMBL/GenBank/DDBJ whole genome shotgun (WGS) entry which is preliminary data.</text>
</comment>
<proteinExistence type="predicted"/>
<dbReference type="Pfam" id="PF14111">
    <property type="entry name" value="DUF4283"/>
    <property type="match status" value="1"/>
</dbReference>
<organism evidence="2 3">
    <name type="scientific">Coptis chinensis</name>
    <dbReference type="NCBI Taxonomy" id="261450"/>
    <lineage>
        <taxon>Eukaryota</taxon>
        <taxon>Viridiplantae</taxon>
        <taxon>Streptophyta</taxon>
        <taxon>Embryophyta</taxon>
        <taxon>Tracheophyta</taxon>
        <taxon>Spermatophyta</taxon>
        <taxon>Magnoliopsida</taxon>
        <taxon>Ranunculales</taxon>
        <taxon>Ranunculaceae</taxon>
        <taxon>Coptidoideae</taxon>
        <taxon>Coptis</taxon>
    </lineage>
</organism>
<protein>
    <recommendedName>
        <fullName evidence="1">DUF4283 domain-containing protein</fullName>
    </recommendedName>
</protein>
<dbReference type="PANTHER" id="PTHR31286">
    <property type="entry name" value="GLYCINE-RICH CELL WALL STRUCTURAL PROTEIN 1.8-LIKE"/>
    <property type="match status" value="1"/>
</dbReference>
<name>A0A835H2F6_9MAGN</name>
<sequence>MIEVLPKYLLIRVMERIECVERLCGGFFPEQRPPYPVVREALKKKNGKQRVITRWSWIFELFYFKFSNEEDKRKVLENSRIYIAGKCFIVTQWTQDIEKRKNTVKAIPIWANLYNVPKELWTREGLGFLAS</sequence>
<dbReference type="PANTHER" id="PTHR31286:SF180">
    <property type="entry name" value="OS10G0362600 PROTEIN"/>
    <property type="match status" value="1"/>
</dbReference>
<dbReference type="InterPro" id="IPR025558">
    <property type="entry name" value="DUF4283"/>
</dbReference>
<evidence type="ECO:0000313" key="2">
    <source>
        <dbReference type="EMBL" id="KAF9591034.1"/>
    </source>
</evidence>
<evidence type="ECO:0000259" key="1">
    <source>
        <dbReference type="Pfam" id="PF14111"/>
    </source>
</evidence>
<accession>A0A835H2F6</accession>
<reference evidence="2 3" key="1">
    <citation type="submission" date="2020-10" db="EMBL/GenBank/DDBJ databases">
        <title>The Coptis chinensis genome and diversification of protoberbering-type alkaloids.</title>
        <authorList>
            <person name="Wang B."/>
            <person name="Shu S."/>
            <person name="Song C."/>
            <person name="Liu Y."/>
        </authorList>
    </citation>
    <scope>NUCLEOTIDE SEQUENCE [LARGE SCALE GENOMIC DNA]</scope>
    <source>
        <strain evidence="2">HL-2020</strain>
        <tissue evidence="2">Leaf</tissue>
    </source>
</reference>
<dbReference type="Proteomes" id="UP000631114">
    <property type="component" value="Unassembled WGS sequence"/>
</dbReference>
<dbReference type="EMBL" id="JADFTS010000008">
    <property type="protein sequence ID" value="KAF9591034.1"/>
    <property type="molecule type" value="Genomic_DNA"/>
</dbReference>
<dbReference type="InterPro" id="IPR040256">
    <property type="entry name" value="At4g02000-like"/>
</dbReference>
<dbReference type="AlphaFoldDB" id="A0A835H2F6"/>
<evidence type="ECO:0000313" key="3">
    <source>
        <dbReference type="Proteomes" id="UP000631114"/>
    </source>
</evidence>